<organism evidence="2 3">
    <name type="scientific">Araneus ventricosus</name>
    <name type="common">Orbweaver spider</name>
    <name type="synonym">Epeira ventricosa</name>
    <dbReference type="NCBI Taxonomy" id="182803"/>
    <lineage>
        <taxon>Eukaryota</taxon>
        <taxon>Metazoa</taxon>
        <taxon>Ecdysozoa</taxon>
        <taxon>Arthropoda</taxon>
        <taxon>Chelicerata</taxon>
        <taxon>Arachnida</taxon>
        <taxon>Araneae</taxon>
        <taxon>Araneomorphae</taxon>
        <taxon>Entelegynae</taxon>
        <taxon>Araneoidea</taxon>
        <taxon>Araneidae</taxon>
        <taxon>Araneus</taxon>
    </lineage>
</organism>
<comment type="caution">
    <text evidence="2">The sequence shown here is derived from an EMBL/GenBank/DDBJ whole genome shotgun (WGS) entry which is preliminary data.</text>
</comment>
<feature type="compositionally biased region" description="Basic residues" evidence="1">
    <location>
        <begin position="73"/>
        <end position="89"/>
    </location>
</feature>
<accession>A0A4Y2RXL4</accession>
<keyword evidence="3" id="KW-1185">Reference proteome</keyword>
<proteinExistence type="predicted"/>
<name>A0A4Y2RXL4_ARAVE</name>
<reference evidence="2 3" key="1">
    <citation type="journal article" date="2019" name="Sci. Rep.">
        <title>Orb-weaving spider Araneus ventricosus genome elucidates the spidroin gene catalogue.</title>
        <authorList>
            <person name="Kono N."/>
            <person name="Nakamura H."/>
            <person name="Ohtoshi R."/>
            <person name="Moran D.A.P."/>
            <person name="Shinohara A."/>
            <person name="Yoshida Y."/>
            <person name="Fujiwara M."/>
            <person name="Mori M."/>
            <person name="Tomita M."/>
            <person name="Arakawa K."/>
        </authorList>
    </citation>
    <scope>NUCLEOTIDE SEQUENCE [LARGE SCALE GENOMIC DNA]</scope>
</reference>
<protein>
    <submittedName>
        <fullName evidence="2">Uncharacterized protein</fullName>
    </submittedName>
</protein>
<evidence type="ECO:0000313" key="3">
    <source>
        <dbReference type="Proteomes" id="UP000499080"/>
    </source>
</evidence>
<feature type="region of interest" description="Disordered" evidence="1">
    <location>
        <begin position="64"/>
        <end position="109"/>
    </location>
</feature>
<sequence length="109" mass="12825">MSWQCLFLQCNERTLWHFLPKEMSFITVEDLMCNTSMQSLYSVPDLSKLLPSPFVFTKLATRSRGQSYENRGNRRNPRQIFHRKNRQKMKPTISEGTENRGITVPDAKQ</sequence>
<evidence type="ECO:0000313" key="2">
    <source>
        <dbReference type="EMBL" id="GBN80537.1"/>
    </source>
</evidence>
<dbReference type="Proteomes" id="UP000499080">
    <property type="component" value="Unassembled WGS sequence"/>
</dbReference>
<dbReference type="EMBL" id="BGPR01018942">
    <property type="protein sequence ID" value="GBN80537.1"/>
    <property type="molecule type" value="Genomic_DNA"/>
</dbReference>
<gene>
    <name evidence="2" type="ORF">AVEN_266541_1</name>
</gene>
<evidence type="ECO:0000256" key="1">
    <source>
        <dbReference type="SAM" id="MobiDB-lite"/>
    </source>
</evidence>
<dbReference type="AlphaFoldDB" id="A0A4Y2RXL4"/>